<dbReference type="EMBL" id="AMQN01014655">
    <property type="status" value="NOT_ANNOTATED_CDS"/>
    <property type="molecule type" value="Genomic_DNA"/>
</dbReference>
<sequence length="50" mass="5778">MSVSSILCKPMCLRAKLLLFFPFQESNLKTDPLKVLCKTTHPLRVECQIR</sequence>
<evidence type="ECO:0000313" key="2">
    <source>
        <dbReference type="EnsemblMetazoa" id="CapteP123498"/>
    </source>
</evidence>
<gene>
    <name evidence="1" type="ORF">CAPTEDRAFT_123498</name>
</gene>
<proteinExistence type="predicted"/>
<reference evidence="2" key="3">
    <citation type="submission" date="2015-06" db="UniProtKB">
        <authorList>
            <consortium name="EnsemblMetazoa"/>
        </authorList>
    </citation>
    <scope>IDENTIFICATION</scope>
</reference>
<reference evidence="3" key="1">
    <citation type="submission" date="2012-12" db="EMBL/GenBank/DDBJ databases">
        <authorList>
            <person name="Hellsten U."/>
            <person name="Grimwood J."/>
            <person name="Chapman J.A."/>
            <person name="Shapiro H."/>
            <person name="Aerts A."/>
            <person name="Otillar R.P."/>
            <person name="Terry A.Y."/>
            <person name="Boore J.L."/>
            <person name="Simakov O."/>
            <person name="Marletaz F."/>
            <person name="Cho S.-J."/>
            <person name="Edsinger-Gonzales E."/>
            <person name="Havlak P."/>
            <person name="Kuo D.-H."/>
            <person name="Larsson T."/>
            <person name="Lv J."/>
            <person name="Arendt D."/>
            <person name="Savage R."/>
            <person name="Osoegawa K."/>
            <person name="de Jong P."/>
            <person name="Lindberg D.R."/>
            <person name="Seaver E.C."/>
            <person name="Weisblat D.A."/>
            <person name="Putnam N.H."/>
            <person name="Grigoriev I.V."/>
            <person name="Rokhsar D.S."/>
        </authorList>
    </citation>
    <scope>NUCLEOTIDE SEQUENCE</scope>
    <source>
        <strain evidence="3">I ESC-2004</strain>
    </source>
</reference>
<organism evidence="1">
    <name type="scientific">Capitella teleta</name>
    <name type="common">Polychaete worm</name>
    <dbReference type="NCBI Taxonomy" id="283909"/>
    <lineage>
        <taxon>Eukaryota</taxon>
        <taxon>Metazoa</taxon>
        <taxon>Spiralia</taxon>
        <taxon>Lophotrochozoa</taxon>
        <taxon>Annelida</taxon>
        <taxon>Polychaeta</taxon>
        <taxon>Sedentaria</taxon>
        <taxon>Scolecida</taxon>
        <taxon>Capitellidae</taxon>
        <taxon>Capitella</taxon>
    </lineage>
</organism>
<dbReference type="Proteomes" id="UP000014760">
    <property type="component" value="Unassembled WGS sequence"/>
</dbReference>
<dbReference type="AlphaFoldDB" id="R7TEE4"/>
<protein>
    <submittedName>
        <fullName evidence="1 2">Uncharacterized protein</fullName>
    </submittedName>
</protein>
<evidence type="ECO:0000313" key="1">
    <source>
        <dbReference type="EMBL" id="ELT89842.1"/>
    </source>
</evidence>
<dbReference type="EnsemblMetazoa" id="CapteT123498">
    <property type="protein sequence ID" value="CapteP123498"/>
    <property type="gene ID" value="CapteG123498"/>
</dbReference>
<keyword evidence="3" id="KW-1185">Reference proteome</keyword>
<accession>R7TEE4</accession>
<reference evidence="1 3" key="2">
    <citation type="journal article" date="2013" name="Nature">
        <title>Insights into bilaterian evolution from three spiralian genomes.</title>
        <authorList>
            <person name="Simakov O."/>
            <person name="Marletaz F."/>
            <person name="Cho S.J."/>
            <person name="Edsinger-Gonzales E."/>
            <person name="Havlak P."/>
            <person name="Hellsten U."/>
            <person name="Kuo D.H."/>
            <person name="Larsson T."/>
            <person name="Lv J."/>
            <person name="Arendt D."/>
            <person name="Savage R."/>
            <person name="Osoegawa K."/>
            <person name="de Jong P."/>
            <person name="Grimwood J."/>
            <person name="Chapman J.A."/>
            <person name="Shapiro H."/>
            <person name="Aerts A."/>
            <person name="Otillar R.P."/>
            <person name="Terry A.Y."/>
            <person name="Boore J.L."/>
            <person name="Grigoriev I.V."/>
            <person name="Lindberg D.R."/>
            <person name="Seaver E.C."/>
            <person name="Weisblat D.A."/>
            <person name="Putnam N.H."/>
            <person name="Rokhsar D.S."/>
        </authorList>
    </citation>
    <scope>NUCLEOTIDE SEQUENCE</scope>
    <source>
        <strain evidence="1 3">I ESC-2004</strain>
    </source>
</reference>
<dbReference type="HOGENOM" id="CLU_3126385_0_0_1"/>
<dbReference type="EMBL" id="KB311139">
    <property type="protein sequence ID" value="ELT89842.1"/>
    <property type="molecule type" value="Genomic_DNA"/>
</dbReference>
<evidence type="ECO:0000313" key="3">
    <source>
        <dbReference type="Proteomes" id="UP000014760"/>
    </source>
</evidence>
<name>R7TEE4_CAPTE</name>